<protein>
    <submittedName>
        <fullName evidence="4">Cytochrome c family protein</fullName>
    </submittedName>
</protein>
<evidence type="ECO:0000256" key="2">
    <source>
        <dbReference type="SAM" id="SignalP"/>
    </source>
</evidence>
<dbReference type="OrthoDB" id="5477228at2"/>
<dbReference type="PANTHER" id="PTHR35038">
    <property type="entry name" value="DISSIMILATORY SULFITE REDUCTASE SIRA"/>
    <property type="match status" value="1"/>
</dbReference>
<proteinExistence type="predicted"/>
<gene>
    <name evidence="4" type="ORF">CFX0092_A2061</name>
</gene>
<evidence type="ECO:0000259" key="3">
    <source>
        <dbReference type="Pfam" id="PF14522"/>
    </source>
</evidence>
<keyword evidence="5" id="KW-1185">Reference proteome</keyword>
<evidence type="ECO:0000313" key="4">
    <source>
        <dbReference type="EMBL" id="CUS03939.2"/>
    </source>
</evidence>
<dbReference type="Pfam" id="PF14522">
    <property type="entry name" value="Cytochrome_C7"/>
    <property type="match status" value="1"/>
</dbReference>
<feature type="signal peptide" evidence="2">
    <location>
        <begin position="1"/>
        <end position="26"/>
    </location>
</feature>
<dbReference type="KEGG" id="pbf:CFX0092_A2061"/>
<organism evidence="4 5">
    <name type="scientific">Candidatus Promineifilum breve</name>
    <dbReference type="NCBI Taxonomy" id="1806508"/>
    <lineage>
        <taxon>Bacteria</taxon>
        <taxon>Bacillati</taxon>
        <taxon>Chloroflexota</taxon>
        <taxon>Ardenticatenia</taxon>
        <taxon>Candidatus Promineifilales</taxon>
        <taxon>Candidatus Promineifilaceae</taxon>
        <taxon>Candidatus Promineifilum</taxon>
    </lineage>
</organism>
<evidence type="ECO:0000256" key="1">
    <source>
        <dbReference type="ARBA" id="ARBA00022729"/>
    </source>
</evidence>
<keyword evidence="1 2" id="KW-0732">Signal</keyword>
<dbReference type="InterPro" id="IPR051829">
    <property type="entry name" value="Multiheme_Cytochr_ET"/>
</dbReference>
<name>A0A160T3N8_9CHLR</name>
<dbReference type="Proteomes" id="UP000215027">
    <property type="component" value="Chromosome I"/>
</dbReference>
<dbReference type="EMBL" id="LN890655">
    <property type="protein sequence ID" value="CUS03939.2"/>
    <property type="molecule type" value="Genomic_DNA"/>
</dbReference>
<sequence length="745" mass="80903">MRNNKRPLIFLLVALLMAGVMLVACANDGTQTGQTPAAEVTRIVTEEVEVPGAQIEVTRIVEVAAEGPSVTIPFYDEWAASPHNDTESEAFNHWNEEDPIEVPTDCAKCHSTPGYKDHLGADGSTAGIVDAPAPIGSTVECEACHNQVTLTKTSVVFPSGIEITNLGDEARCMECHQGRASTVSVDQRIADAGLTEDLDTVSEDMGFTNIHYYAAAATQYGTLAKGGYEYAGLPYDARFDHIPSHNTCIECHDMHTLQIKLDQCQACHTDVESAEDLVNIRMAGSQVDFDGDGNMEEGIYFEIEGVREVLFAAMQAYSTEVSGITIAYNEAAYPYFFSDTDADGTLSETEAVFDNAFNAWTARLAKAAYNYQVSRKDPGMYAHGGKYIIQLLFDSITDLNGAINTPVDTAALHRIDHGHFAGSEEAFRHWDGEEEGNGVVPGSCAKCHSATGQPEFITEGVVTSQPASNGLNCGTCHNDVQEFTLYEVPSVRFPSGATVSFGERDSAANMCLNCHQGRESTVSVDRLIGDKEPDVVSEDLRFLNIHYFAAGATLFGTEVKGAYEFAGQEYTGFNEHVGTFNSCTECHDTHALQIVIEDCGECHEGADSLEGLRTIRMTDVDYDGDGDATEGVYFEIDTMREALYAAIQAYAVAVTGQAIIYDAHAYPYWFGDLDGNGRINDDEGGFAAWTPNLLRAAYNYQDSTKDPGGFAHNSSYTLQILFDSIQAVDGDVTGMTRAEVRTFDN</sequence>
<dbReference type="Gene3D" id="1.10.1130.10">
    <property type="entry name" value="Flavocytochrome C3, Chain A"/>
    <property type="match status" value="2"/>
</dbReference>
<feature type="chain" id="PRO_5008240566" evidence="2">
    <location>
        <begin position="27"/>
        <end position="745"/>
    </location>
</feature>
<dbReference type="PROSITE" id="PS51257">
    <property type="entry name" value="PROKAR_LIPOPROTEIN"/>
    <property type="match status" value="1"/>
</dbReference>
<dbReference type="InterPro" id="IPR029467">
    <property type="entry name" value="Cyt_c7-like"/>
</dbReference>
<evidence type="ECO:0000313" key="5">
    <source>
        <dbReference type="Proteomes" id="UP000215027"/>
    </source>
</evidence>
<accession>A0A160T3N8</accession>
<dbReference type="SUPFAM" id="SSF48695">
    <property type="entry name" value="Multiheme cytochromes"/>
    <property type="match status" value="2"/>
</dbReference>
<reference evidence="4" key="1">
    <citation type="submission" date="2016-01" db="EMBL/GenBank/DDBJ databases">
        <authorList>
            <person name="Mcilroy J.S."/>
            <person name="Karst M S."/>
            <person name="Albertsen M."/>
        </authorList>
    </citation>
    <scope>NUCLEOTIDE SEQUENCE</scope>
    <source>
        <strain evidence="4">Cfx-K</strain>
    </source>
</reference>
<dbReference type="RefSeq" id="WP_095043353.1">
    <property type="nucleotide sequence ID" value="NZ_LN890655.1"/>
</dbReference>
<dbReference type="AlphaFoldDB" id="A0A160T3N8"/>
<feature type="domain" description="Cytochrome c7-like" evidence="3">
    <location>
        <begin position="442"/>
        <end position="516"/>
    </location>
</feature>
<dbReference type="InterPro" id="IPR036280">
    <property type="entry name" value="Multihaem_cyt_sf"/>
</dbReference>